<evidence type="ECO:0000313" key="2">
    <source>
        <dbReference type="EMBL" id="MCA6069184.1"/>
    </source>
</evidence>
<dbReference type="EMBL" id="JAERSE020000005">
    <property type="protein sequence ID" value="MCA6069184.1"/>
    <property type="molecule type" value="Genomic_DNA"/>
</dbReference>
<gene>
    <name evidence="2" type="ORF">JI747_018610</name>
</gene>
<feature type="chain" id="PRO_5046938323" description="Carboxypeptidase regulatory-like domain-containing protein" evidence="1">
    <location>
        <begin position="19"/>
        <end position="199"/>
    </location>
</feature>
<name>A0ABS8A5D0_9FLAO</name>
<comment type="caution">
    <text evidence="2">The sequence shown here is derived from an EMBL/GenBank/DDBJ whole genome shotgun (WGS) entry which is preliminary data.</text>
</comment>
<sequence length="199" mass="23036">MKRIFSVLLLLVLVGIQAQTKYFPQVFFDKNKAQEQINYGKSTLMGVASTKQKNEFGFKPPLGKKLYPAEGTVVMLFPVTPYFEEFYALRKKYEKKPGHTVYMSEEAFKYRIETLTGPKGTFTFERLKPGKYYLETIVDFTAKGSYTEQTARTDTYNGYGNFLYSTPVYQTFFYNYAAANRESKFIEIKADGELKEINL</sequence>
<evidence type="ECO:0000256" key="1">
    <source>
        <dbReference type="SAM" id="SignalP"/>
    </source>
</evidence>
<evidence type="ECO:0008006" key="4">
    <source>
        <dbReference type="Google" id="ProtNLM"/>
    </source>
</evidence>
<dbReference type="SUPFAM" id="SSF117074">
    <property type="entry name" value="Hypothetical protein PA1324"/>
    <property type="match status" value="1"/>
</dbReference>
<feature type="signal peptide" evidence="1">
    <location>
        <begin position="1"/>
        <end position="18"/>
    </location>
</feature>
<keyword evidence="3" id="KW-1185">Reference proteome</keyword>
<keyword evidence="1" id="KW-0732">Signal</keyword>
<reference evidence="2 3" key="1">
    <citation type="submission" date="2021-09" db="EMBL/GenBank/DDBJ databases">
        <title>Genome sequencing and assembly of Chryseobacterium sp. RG1.</title>
        <authorList>
            <person name="Chhetri G."/>
        </authorList>
    </citation>
    <scope>NUCLEOTIDE SEQUENCE [LARGE SCALE GENOMIC DNA]</scope>
    <source>
        <strain evidence="2 3">RG1</strain>
    </source>
</reference>
<accession>A0ABS8A5D0</accession>
<dbReference type="RefSeq" id="WP_225690369.1">
    <property type="nucleotide sequence ID" value="NZ_JAERSE020000005.1"/>
</dbReference>
<proteinExistence type="predicted"/>
<dbReference type="Proteomes" id="UP000618240">
    <property type="component" value="Unassembled WGS sequence"/>
</dbReference>
<evidence type="ECO:0000313" key="3">
    <source>
        <dbReference type="Proteomes" id="UP000618240"/>
    </source>
</evidence>
<protein>
    <recommendedName>
        <fullName evidence="4">Carboxypeptidase regulatory-like domain-containing protein</fullName>
    </recommendedName>
</protein>
<organism evidence="2 3">
    <name type="scientific">Chryseobacterium tagetis</name>
    <dbReference type="NCBI Taxonomy" id="2801334"/>
    <lineage>
        <taxon>Bacteria</taxon>
        <taxon>Pseudomonadati</taxon>
        <taxon>Bacteroidota</taxon>
        <taxon>Flavobacteriia</taxon>
        <taxon>Flavobacteriales</taxon>
        <taxon>Weeksellaceae</taxon>
        <taxon>Chryseobacterium group</taxon>
        <taxon>Chryseobacterium</taxon>
    </lineage>
</organism>